<accession>A0A9W8PC49</accession>
<proteinExistence type="predicted"/>
<feature type="domain" description="GmrSD restriction endonucleases N-terminal" evidence="2">
    <location>
        <begin position="51"/>
        <end position="193"/>
    </location>
</feature>
<sequence>MAQSNSISEIDQLSLEHSSLKETSARSTANAIEFKMPKALKRPRDVSYSVRSLYDDIKRGLIDVNPEYQRDVVWKPEKQMMLIDSVFTNHYMPPIILSVIYDGNGAEVKKICLDGKQRLTSLQLFMDGIIPLKHPDTSRNWWFQVDESSTSKTNKHIIPEHIRTSFVNRQIRCTEYEELDEEDEREIFRRVQLGVALSSAEKLRVLNTRRAKFINELKDLFVTERGLAAPSFPWERSRGADYRCLAQAVYVISKWGTDRSSALKNAGTLPQVERWLEDDTDPVPDEFSSVIKETFSILVELTAKEEYSAPFSMYAKVSPVEIIGISVLIYAHSVIAPTGEKLNLTELSAAFSKMRQDVRREHKDIRLNDRVGKTIIGFVKAYRKAAIEAPQASRSLSISELTRPQPMAVDVSSPRKQYSSKRKRESYNNVDEHVVKRLSVESSALSSTPVSNAYVLTFSPSGMPTANLASASPYTPLVKTSQELTPYSAQPHYVVGPSAYRYPGAYMSTSSIQFHTDPSQYRSPPPPVTPTPSSRSEASSSSSGYGDGMLVYPPNSPDVESGSPQTPSPPMEFDALSQMQGIDHKNGQQVATD</sequence>
<dbReference type="Pfam" id="PF03235">
    <property type="entry name" value="GmrSD_N"/>
    <property type="match status" value="1"/>
</dbReference>
<dbReference type="PANTHER" id="PTHR39639">
    <property type="entry name" value="CHROMOSOME 16, WHOLE GENOME SHOTGUN SEQUENCE"/>
    <property type="match status" value="1"/>
</dbReference>
<feature type="region of interest" description="Disordered" evidence="1">
    <location>
        <begin position="515"/>
        <end position="593"/>
    </location>
</feature>
<reference evidence="3 4" key="1">
    <citation type="journal article" date="2023" name="Proc. Natl. Acad. Sci. U.S.A.">
        <title>A global phylogenomic analysis of the shiitake genus Lentinula.</title>
        <authorList>
            <person name="Sierra-Patev S."/>
            <person name="Min B."/>
            <person name="Naranjo-Ortiz M."/>
            <person name="Looney B."/>
            <person name="Konkel Z."/>
            <person name="Slot J.C."/>
            <person name="Sakamoto Y."/>
            <person name="Steenwyk J.L."/>
            <person name="Rokas A."/>
            <person name="Carro J."/>
            <person name="Camarero S."/>
            <person name="Ferreira P."/>
            <person name="Molpeceres G."/>
            <person name="Ruiz-Duenas F.J."/>
            <person name="Serrano A."/>
            <person name="Henrissat B."/>
            <person name="Drula E."/>
            <person name="Hughes K.W."/>
            <person name="Mata J.L."/>
            <person name="Ishikawa N.K."/>
            <person name="Vargas-Isla R."/>
            <person name="Ushijima S."/>
            <person name="Smith C.A."/>
            <person name="Donoghue J."/>
            <person name="Ahrendt S."/>
            <person name="Andreopoulos W."/>
            <person name="He G."/>
            <person name="LaButti K."/>
            <person name="Lipzen A."/>
            <person name="Ng V."/>
            <person name="Riley R."/>
            <person name="Sandor L."/>
            <person name="Barry K."/>
            <person name="Martinez A.T."/>
            <person name="Xiao Y."/>
            <person name="Gibbons J.G."/>
            <person name="Terashima K."/>
            <person name="Grigoriev I.V."/>
            <person name="Hibbett D."/>
        </authorList>
    </citation>
    <scope>NUCLEOTIDE SEQUENCE [LARGE SCALE GENOMIC DNA]</scope>
    <source>
        <strain evidence="3 4">TFB7810</strain>
    </source>
</reference>
<feature type="compositionally biased region" description="Low complexity" evidence="1">
    <location>
        <begin position="531"/>
        <end position="543"/>
    </location>
</feature>
<evidence type="ECO:0000313" key="3">
    <source>
        <dbReference type="EMBL" id="KAJ3751016.1"/>
    </source>
</evidence>
<dbReference type="AlphaFoldDB" id="A0A9W8PC49"/>
<dbReference type="InterPro" id="IPR004919">
    <property type="entry name" value="GmrSD_N"/>
</dbReference>
<dbReference type="Proteomes" id="UP001142393">
    <property type="component" value="Unassembled WGS sequence"/>
</dbReference>
<gene>
    <name evidence="3" type="ORF">DFH05DRAFT_1519172</name>
</gene>
<feature type="region of interest" description="Disordered" evidence="1">
    <location>
        <begin position="407"/>
        <end position="428"/>
    </location>
</feature>
<comment type="caution">
    <text evidence="3">The sequence shown here is derived from an EMBL/GenBank/DDBJ whole genome shotgun (WGS) entry which is preliminary data.</text>
</comment>
<evidence type="ECO:0000313" key="4">
    <source>
        <dbReference type="Proteomes" id="UP001142393"/>
    </source>
</evidence>
<dbReference type="EMBL" id="JANVFU010000001">
    <property type="protein sequence ID" value="KAJ3751016.1"/>
    <property type="molecule type" value="Genomic_DNA"/>
</dbReference>
<organism evidence="3 4">
    <name type="scientific">Lentinula detonsa</name>
    <dbReference type="NCBI Taxonomy" id="2804962"/>
    <lineage>
        <taxon>Eukaryota</taxon>
        <taxon>Fungi</taxon>
        <taxon>Dikarya</taxon>
        <taxon>Basidiomycota</taxon>
        <taxon>Agaricomycotina</taxon>
        <taxon>Agaricomycetes</taxon>
        <taxon>Agaricomycetidae</taxon>
        <taxon>Agaricales</taxon>
        <taxon>Marasmiineae</taxon>
        <taxon>Omphalotaceae</taxon>
        <taxon>Lentinula</taxon>
    </lineage>
</organism>
<name>A0A9W8PC49_9AGAR</name>
<evidence type="ECO:0000256" key="1">
    <source>
        <dbReference type="SAM" id="MobiDB-lite"/>
    </source>
</evidence>
<dbReference type="PANTHER" id="PTHR39639:SF1">
    <property type="entry name" value="DUF262 DOMAIN-CONTAINING PROTEIN"/>
    <property type="match status" value="1"/>
</dbReference>
<protein>
    <recommendedName>
        <fullName evidence="2">GmrSD restriction endonucleases N-terminal domain-containing protein</fullName>
    </recommendedName>
</protein>
<evidence type="ECO:0000259" key="2">
    <source>
        <dbReference type="Pfam" id="PF03235"/>
    </source>
</evidence>
<keyword evidence="4" id="KW-1185">Reference proteome</keyword>